<keyword evidence="7 8" id="KW-0472">Membrane</keyword>
<gene>
    <name evidence="9" type="ORF">EPD65_00620</name>
</gene>
<reference evidence="9 10" key="1">
    <citation type="submission" date="2019-03" db="EMBL/GenBank/DDBJ databases">
        <authorList>
            <person name="Kim M.K.M."/>
        </authorList>
    </citation>
    <scope>NUCLEOTIDE SEQUENCE [LARGE SCALE GENOMIC DNA]</scope>
    <source>
        <strain evidence="9 10">18JY15-6</strain>
    </source>
</reference>
<evidence type="ECO:0000256" key="7">
    <source>
        <dbReference type="ARBA" id="ARBA00023136"/>
    </source>
</evidence>
<feature type="transmembrane region" description="Helical" evidence="8">
    <location>
        <begin position="12"/>
        <end position="33"/>
    </location>
</feature>
<feature type="transmembrane region" description="Helical" evidence="8">
    <location>
        <begin position="39"/>
        <end position="57"/>
    </location>
</feature>
<feature type="transmembrane region" description="Helical" evidence="8">
    <location>
        <begin position="78"/>
        <end position="102"/>
    </location>
</feature>
<dbReference type="GO" id="GO:0055085">
    <property type="term" value="P:transmembrane transport"/>
    <property type="evidence" value="ECO:0007669"/>
    <property type="project" value="TreeGrafter"/>
</dbReference>
<keyword evidence="10" id="KW-1185">Reference proteome</keyword>
<sequence>MAAPQKPGGSALSHGPFYLGFFGALGALTAFWLCSQVLAVGHILVLIAVSLFLAAGLNPAVTWITRRRIRGRSLRRHWALLIVISLVIGVLALFVSAIVPVIGDQVALITKHAPGWLDQLQHNRQIQKWNDEFGLIEKAKEYIQNGDLGKQLFGGVLGFGLAVLSALGNAFIVIVLTLYFLASIDSTKAALYELAPASRRARVAELGDRIFTSVGGYVSGAFVVALCAGISSLIFLFAIGLGQYAVALAFTVALLDVIPMIGATIGAVVVTAIGFATDVRIGIACAIFYIVYQQVENYVIYPKVMKRSVNVPGSVTVIAALIGAALLGVVGAMLAIPTAAAILLLLREIVIKRQDAA</sequence>
<dbReference type="RefSeq" id="WP_131580920.1">
    <property type="nucleotide sequence ID" value="NZ_SJZJ01000001.1"/>
</dbReference>
<comment type="caution">
    <text evidence="9">The sequence shown here is derived from an EMBL/GenBank/DDBJ whole genome shotgun (WGS) entry which is preliminary data.</text>
</comment>
<organism evidence="9 10">
    <name type="scientific">Nocardioides jejuensis</name>
    <dbReference type="NCBI Taxonomy" id="2502782"/>
    <lineage>
        <taxon>Bacteria</taxon>
        <taxon>Bacillati</taxon>
        <taxon>Actinomycetota</taxon>
        <taxon>Actinomycetes</taxon>
        <taxon>Propionibacteriales</taxon>
        <taxon>Nocardioidaceae</taxon>
        <taxon>Nocardioides</taxon>
    </lineage>
</organism>
<dbReference type="PANTHER" id="PTHR21716:SF53">
    <property type="entry name" value="PERMEASE PERM-RELATED"/>
    <property type="match status" value="1"/>
</dbReference>
<feature type="transmembrane region" description="Helical" evidence="8">
    <location>
        <begin position="156"/>
        <end position="182"/>
    </location>
</feature>
<evidence type="ECO:0000256" key="1">
    <source>
        <dbReference type="ARBA" id="ARBA00004651"/>
    </source>
</evidence>
<evidence type="ECO:0000256" key="3">
    <source>
        <dbReference type="ARBA" id="ARBA00022448"/>
    </source>
</evidence>
<evidence type="ECO:0000256" key="6">
    <source>
        <dbReference type="ARBA" id="ARBA00022989"/>
    </source>
</evidence>
<dbReference type="AlphaFoldDB" id="A0A4V2P014"/>
<dbReference type="Proteomes" id="UP000295453">
    <property type="component" value="Unassembled WGS sequence"/>
</dbReference>
<keyword evidence="5 8" id="KW-0812">Transmembrane</keyword>
<dbReference type="GO" id="GO:0005886">
    <property type="term" value="C:plasma membrane"/>
    <property type="evidence" value="ECO:0007669"/>
    <property type="project" value="UniProtKB-SubCell"/>
</dbReference>
<accession>A0A4V2P014</accession>
<evidence type="ECO:0000256" key="5">
    <source>
        <dbReference type="ARBA" id="ARBA00022692"/>
    </source>
</evidence>
<feature type="transmembrane region" description="Helical" evidence="8">
    <location>
        <begin position="277"/>
        <end position="295"/>
    </location>
</feature>
<evidence type="ECO:0000256" key="8">
    <source>
        <dbReference type="SAM" id="Phobius"/>
    </source>
</evidence>
<keyword evidence="6 8" id="KW-1133">Transmembrane helix</keyword>
<feature type="transmembrane region" description="Helical" evidence="8">
    <location>
        <begin position="217"/>
        <end position="239"/>
    </location>
</feature>
<evidence type="ECO:0000313" key="10">
    <source>
        <dbReference type="Proteomes" id="UP000295453"/>
    </source>
</evidence>
<evidence type="ECO:0000256" key="4">
    <source>
        <dbReference type="ARBA" id="ARBA00022475"/>
    </source>
</evidence>
<dbReference type="OrthoDB" id="4016357at2"/>
<feature type="transmembrane region" description="Helical" evidence="8">
    <location>
        <begin position="245"/>
        <end position="270"/>
    </location>
</feature>
<feature type="transmembrane region" description="Helical" evidence="8">
    <location>
        <begin position="315"/>
        <end position="346"/>
    </location>
</feature>
<dbReference type="PANTHER" id="PTHR21716">
    <property type="entry name" value="TRANSMEMBRANE PROTEIN"/>
    <property type="match status" value="1"/>
</dbReference>
<comment type="similarity">
    <text evidence="2">Belongs to the autoinducer-2 exporter (AI-2E) (TC 2.A.86) family.</text>
</comment>
<name>A0A4V2P014_9ACTN</name>
<dbReference type="InterPro" id="IPR002549">
    <property type="entry name" value="AI-2E-like"/>
</dbReference>
<keyword evidence="3" id="KW-0813">Transport</keyword>
<comment type="subcellular location">
    <subcellularLocation>
        <location evidence="1">Cell membrane</location>
        <topology evidence="1">Multi-pass membrane protein</topology>
    </subcellularLocation>
</comment>
<keyword evidence="4" id="KW-1003">Cell membrane</keyword>
<evidence type="ECO:0000256" key="2">
    <source>
        <dbReference type="ARBA" id="ARBA00009773"/>
    </source>
</evidence>
<dbReference type="Pfam" id="PF01594">
    <property type="entry name" value="AI-2E_transport"/>
    <property type="match status" value="1"/>
</dbReference>
<evidence type="ECO:0000313" key="9">
    <source>
        <dbReference type="EMBL" id="TCJ31112.1"/>
    </source>
</evidence>
<protein>
    <submittedName>
        <fullName evidence="9">AI-2E family transporter</fullName>
    </submittedName>
</protein>
<dbReference type="EMBL" id="SJZJ01000001">
    <property type="protein sequence ID" value="TCJ31112.1"/>
    <property type="molecule type" value="Genomic_DNA"/>
</dbReference>
<proteinExistence type="inferred from homology"/>